<dbReference type="PANTHER" id="PTHR46082">
    <property type="entry name" value="ATP/GTP-BINDING PROTEIN-RELATED"/>
    <property type="match status" value="1"/>
</dbReference>
<protein>
    <submittedName>
        <fullName evidence="1">Uncharacterized protein</fullName>
    </submittedName>
</protein>
<dbReference type="EMBL" id="JAAMPI010001756">
    <property type="protein sequence ID" value="KAF4624147.1"/>
    <property type="molecule type" value="Genomic_DNA"/>
</dbReference>
<gene>
    <name evidence="1" type="ORF">G7Y89_g14026</name>
</gene>
<dbReference type="AlphaFoldDB" id="A0A8H4VVV9"/>
<dbReference type="GO" id="GO:0009116">
    <property type="term" value="P:nucleoside metabolic process"/>
    <property type="evidence" value="ECO:0007669"/>
    <property type="project" value="InterPro"/>
</dbReference>
<sequence>MNPLDNNIEVGRNDNVVVRLARKREECTVGWICALPTEPAAARAMFDERHKPLPQIPNDSNDYDFSIRNGLIVGIGCGVPKHGAHLGDVVISKPSGQFGGVAQYDFGKSMTDGRFIRTGSLNSPPKALLAALAFLQSNVETYGNQA</sequence>
<dbReference type="InterPro" id="IPR053137">
    <property type="entry name" value="NLR-like"/>
</dbReference>
<dbReference type="Gene3D" id="3.40.50.1580">
    <property type="entry name" value="Nucleoside phosphorylase domain"/>
    <property type="match status" value="2"/>
</dbReference>
<organism evidence="1 2">
    <name type="scientific">Cudoniella acicularis</name>
    <dbReference type="NCBI Taxonomy" id="354080"/>
    <lineage>
        <taxon>Eukaryota</taxon>
        <taxon>Fungi</taxon>
        <taxon>Dikarya</taxon>
        <taxon>Ascomycota</taxon>
        <taxon>Pezizomycotina</taxon>
        <taxon>Leotiomycetes</taxon>
        <taxon>Helotiales</taxon>
        <taxon>Tricladiaceae</taxon>
        <taxon>Cudoniella</taxon>
    </lineage>
</organism>
<reference evidence="1 2" key="1">
    <citation type="submission" date="2020-03" db="EMBL/GenBank/DDBJ databases">
        <title>Draft Genome Sequence of Cudoniella acicularis.</title>
        <authorList>
            <person name="Buettner E."/>
            <person name="Kellner H."/>
        </authorList>
    </citation>
    <scope>NUCLEOTIDE SEQUENCE [LARGE SCALE GENOMIC DNA]</scope>
    <source>
        <strain evidence="1 2">DSM 108380</strain>
    </source>
</reference>
<dbReference type="InterPro" id="IPR035994">
    <property type="entry name" value="Nucleoside_phosphorylase_sf"/>
</dbReference>
<proteinExistence type="predicted"/>
<dbReference type="GO" id="GO:0003824">
    <property type="term" value="F:catalytic activity"/>
    <property type="evidence" value="ECO:0007669"/>
    <property type="project" value="InterPro"/>
</dbReference>
<accession>A0A8H4VVV9</accession>
<evidence type="ECO:0000313" key="2">
    <source>
        <dbReference type="Proteomes" id="UP000566819"/>
    </source>
</evidence>
<name>A0A8H4VVV9_9HELO</name>
<dbReference type="SUPFAM" id="SSF53167">
    <property type="entry name" value="Purine and uridine phosphorylases"/>
    <property type="match status" value="1"/>
</dbReference>
<dbReference type="PANTHER" id="PTHR46082:SF11">
    <property type="entry name" value="AAA+ ATPASE DOMAIN-CONTAINING PROTEIN-RELATED"/>
    <property type="match status" value="1"/>
</dbReference>
<evidence type="ECO:0000313" key="1">
    <source>
        <dbReference type="EMBL" id="KAF4624147.1"/>
    </source>
</evidence>
<comment type="caution">
    <text evidence="1">The sequence shown here is derived from an EMBL/GenBank/DDBJ whole genome shotgun (WGS) entry which is preliminary data.</text>
</comment>
<dbReference type="OrthoDB" id="1577640at2759"/>
<dbReference type="Proteomes" id="UP000566819">
    <property type="component" value="Unassembled WGS sequence"/>
</dbReference>
<keyword evidence="2" id="KW-1185">Reference proteome</keyword>